<dbReference type="EMBL" id="CP058561">
    <property type="protein sequence ID" value="QUH28439.1"/>
    <property type="molecule type" value="Genomic_DNA"/>
</dbReference>
<keyword evidence="2" id="KW-1133">Transmembrane helix</keyword>
<reference evidence="3 4" key="1">
    <citation type="submission" date="2020-07" db="EMBL/GenBank/DDBJ databases">
        <title>Vallitalea guaymasensis genome.</title>
        <authorList>
            <person name="Postec A."/>
        </authorList>
    </citation>
    <scope>NUCLEOTIDE SEQUENCE [LARGE SCALE GENOMIC DNA]</scope>
    <source>
        <strain evidence="3 4">Ra1766G1</strain>
    </source>
</reference>
<dbReference type="RefSeq" id="WP_212692665.1">
    <property type="nucleotide sequence ID" value="NZ_CP058561.1"/>
</dbReference>
<organism evidence="3 4">
    <name type="scientific">Vallitalea guaymasensis</name>
    <dbReference type="NCBI Taxonomy" id="1185412"/>
    <lineage>
        <taxon>Bacteria</taxon>
        <taxon>Bacillati</taxon>
        <taxon>Bacillota</taxon>
        <taxon>Clostridia</taxon>
        <taxon>Lachnospirales</taxon>
        <taxon>Vallitaleaceae</taxon>
        <taxon>Vallitalea</taxon>
    </lineage>
</organism>
<name>A0A8J8M8V7_9FIRM</name>
<keyword evidence="2" id="KW-0472">Membrane</keyword>
<evidence type="ECO:0000256" key="1">
    <source>
        <dbReference type="SAM" id="Coils"/>
    </source>
</evidence>
<proteinExistence type="predicted"/>
<evidence type="ECO:0000313" key="3">
    <source>
        <dbReference type="EMBL" id="QUH28439.1"/>
    </source>
</evidence>
<evidence type="ECO:0000256" key="2">
    <source>
        <dbReference type="SAM" id="Phobius"/>
    </source>
</evidence>
<accession>A0A8J8M8V7</accession>
<dbReference type="AlphaFoldDB" id="A0A8J8M8V7"/>
<feature type="coiled-coil region" evidence="1">
    <location>
        <begin position="131"/>
        <end position="177"/>
    </location>
</feature>
<evidence type="ECO:0000313" key="4">
    <source>
        <dbReference type="Proteomes" id="UP000677305"/>
    </source>
</evidence>
<protein>
    <recommendedName>
        <fullName evidence="5">Lipoprotein</fullName>
    </recommendedName>
</protein>
<keyword evidence="4" id="KW-1185">Reference proteome</keyword>
<keyword evidence="1" id="KW-0175">Coiled coil</keyword>
<gene>
    <name evidence="3" type="ORF">HYG85_05680</name>
</gene>
<dbReference type="KEGG" id="vgu:HYG85_05680"/>
<dbReference type="PROSITE" id="PS51257">
    <property type="entry name" value="PROKAR_LIPOPROTEIN"/>
    <property type="match status" value="1"/>
</dbReference>
<keyword evidence="2" id="KW-0812">Transmembrane</keyword>
<sequence length="179" mass="20497">MKRVNKLIFFLVYVLIINIVLIGCGGIKKKMDEVINTPIEETSTTKDSSKTVDISEELEARAKNEGVSTEDMQSMIEELTVMTAEKYGSTKEEYIKMLDEDSRTPFDEFVTAADFMGITIKEYYEYEKQNVANLTDEQKEIMSAMKDAMKELQNVDLDAIEEQAQDIINKMENMEKGEN</sequence>
<feature type="transmembrane region" description="Helical" evidence="2">
    <location>
        <begin position="7"/>
        <end position="28"/>
    </location>
</feature>
<dbReference type="Proteomes" id="UP000677305">
    <property type="component" value="Chromosome"/>
</dbReference>
<evidence type="ECO:0008006" key="5">
    <source>
        <dbReference type="Google" id="ProtNLM"/>
    </source>
</evidence>